<dbReference type="Pfam" id="PF06849">
    <property type="entry name" value="DUF1246"/>
    <property type="match status" value="1"/>
</dbReference>
<dbReference type="GO" id="GO:0016879">
    <property type="term" value="F:ligase activity, forming carbon-nitrogen bonds"/>
    <property type="evidence" value="ECO:0007669"/>
    <property type="project" value="InterPro"/>
</dbReference>
<dbReference type="InterPro" id="IPR016185">
    <property type="entry name" value="PreATP-grasp_dom_sf"/>
</dbReference>
<evidence type="ECO:0000256" key="4">
    <source>
        <dbReference type="ARBA" id="ARBA00022723"/>
    </source>
</evidence>
<accession>F2KT85</accession>
<organism evidence="12 13">
    <name type="scientific">Archaeoglobus veneficus (strain DSM 11195 / SNP6)</name>
    <dbReference type="NCBI Taxonomy" id="693661"/>
    <lineage>
        <taxon>Archaea</taxon>
        <taxon>Methanobacteriati</taxon>
        <taxon>Methanobacteriota</taxon>
        <taxon>Archaeoglobi</taxon>
        <taxon>Archaeoglobales</taxon>
        <taxon>Archaeoglobaceae</taxon>
        <taxon>Archaeoglobus</taxon>
    </lineage>
</organism>
<evidence type="ECO:0000256" key="1">
    <source>
        <dbReference type="ARBA" id="ARBA00001936"/>
    </source>
</evidence>
<gene>
    <name evidence="12" type="ordered locus">Arcve_1105</name>
</gene>
<evidence type="ECO:0000256" key="6">
    <source>
        <dbReference type="ARBA" id="ARBA00022755"/>
    </source>
</evidence>
<dbReference type="SUPFAM" id="SSF56059">
    <property type="entry name" value="Glutathione synthetase ATP-binding domain-like"/>
    <property type="match status" value="1"/>
</dbReference>
<evidence type="ECO:0000313" key="13">
    <source>
        <dbReference type="Proteomes" id="UP000008136"/>
    </source>
</evidence>
<dbReference type="InterPro" id="IPR023656">
    <property type="entry name" value="IMP_biosynth_PurP"/>
</dbReference>
<feature type="domain" description="IMP biosynthesis enzyme PurP C-terminal" evidence="11">
    <location>
        <begin position="195"/>
        <end position="394"/>
    </location>
</feature>
<dbReference type="HOGENOM" id="CLU_065084_0_0_2"/>
<evidence type="ECO:0000313" key="12">
    <source>
        <dbReference type="EMBL" id="AEA47115.1"/>
    </source>
</evidence>
<keyword evidence="8" id="KW-0460">Magnesium</keyword>
<dbReference type="EMBL" id="CP002588">
    <property type="protein sequence ID" value="AEA47115.1"/>
    <property type="molecule type" value="Genomic_DNA"/>
</dbReference>
<dbReference type="GO" id="GO:0000287">
    <property type="term" value="F:magnesium ion binding"/>
    <property type="evidence" value="ECO:0007669"/>
    <property type="project" value="InterPro"/>
</dbReference>
<name>F2KT85_ARCVS</name>
<dbReference type="Pfam" id="PF06973">
    <property type="entry name" value="DUF1297"/>
    <property type="match status" value="1"/>
</dbReference>
<evidence type="ECO:0000256" key="5">
    <source>
        <dbReference type="ARBA" id="ARBA00022741"/>
    </source>
</evidence>
<dbReference type="KEGG" id="ave:Arcve_1105"/>
<dbReference type="GO" id="GO:0006188">
    <property type="term" value="P:IMP biosynthetic process"/>
    <property type="evidence" value="ECO:0007669"/>
    <property type="project" value="InterPro"/>
</dbReference>
<keyword evidence="6" id="KW-0658">Purine biosynthesis</keyword>
<protein>
    <submittedName>
        <fullName evidence="12">IMP biosynthesis enzyme PurP domain protein</fullName>
    </submittedName>
</protein>
<proteinExistence type="predicted"/>
<evidence type="ECO:0000256" key="8">
    <source>
        <dbReference type="ARBA" id="ARBA00022842"/>
    </source>
</evidence>
<dbReference type="AlphaFoldDB" id="F2KT85"/>
<dbReference type="InterPro" id="IPR010672">
    <property type="entry name" value="IMP_biosynth_PurP_N"/>
</dbReference>
<dbReference type="GO" id="GO:0005524">
    <property type="term" value="F:ATP binding"/>
    <property type="evidence" value="ECO:0007669"/>
    <property type="project" value="UniProtKB-KW"/>
</dbReference>
<keyword evidence="3" id="KW-0436">Ligase</keyword>
<evidence type="ECO:0000256" key="2">
    <source>
        <dbReference type="ARBA" id="ARBA00001946"/>
    </source>
</evidence>
<dbReference type="Proteomes" id="UP000008136">
    <property type="component" value="Chromosome"/>
</dbReference>
<dbReference type="eggNOG" id="arCOG04346">
    <property type="taxonomic scope" value="Archaea"/>
</dbReference>
<keyword evidence="7" id="KW-0067">ATP-binding</keyword>
<dbReference type="PANTHER" id="PTHR38147">
    <property type="entry name" value="5-FORMAMINOIMIDAZOLE-4-CARBOXAMIDE-1-(BETA)-D-RIBOFURANOSYL 5'-MONOPHOSPHATE SYNTHETASE-RELATED"/>
    <property type="match status" value="1"/>
</dbReference>
<evidence type="ECO:0000259" key="10">
    <source>
        <dbReference type="Pfam" id="PF06849"/>
    </source>
</evidence>
<dbReference type="SUPFAM" id="SSF52440">
    <property type="entry name" value="PreATP-grasp domain"/>
    <property type="match status" value="1"/>
</dbReference>
<reference evidence="12 13" key="1">
    <citation type="submission" date="2011-03" db="EMBL/GenBank/DDBJ databases">
        <title>The complete genome of Archaeoglobus veneficus SNP6.</title>
        <authorList>
            <consortium name="US DOE Joint Genome Institute (JGI-PGF)"/>
            <person name="Lucas S."/>
            <person name="Copeland A."/>
            <person name="Lapidus A."/>
            <person name="Bruce D."/>
            <person name="Goodwin L."/>
            <person name="Pitluck S."/>
            <person name="Kyrpides N."/>
            <person name="Mavromatis K."/>
            <person name="Pagani I."/>
            <person name="Ivanova N."/>
            <person name="Mikhailova N."/>
            <person name="Lu M."/>
            <person name="Detter J.C."/>
            <person name="Tapia R."/>
            <person name="Han C."/>
            <person name="Land M."/>
            <person name="Hauser L."/>
            <person name="Markowitz V."/>
            <person name="Cheng J.-F."/>
            <person name="Hugenholtz P."/>
            <person name="Woyke T."/>
            <person name="Wu D."/>
            <person name="Spring S."/>
            <person name="Brambilla E."/>
            <person name="Klenk H.-P."/>
            <person name="Eisen J.A."/>
        </authorList>
    </citation>
    <scope>NUCLEOTIDE SEQUENCE [LARGE SCALE GENOMIC DNA]</scope>
    <source>
        <strain>SNP6</strain>
    </source>
</reference>
<evidence type="ECO:0000256" key="9">
    <source>
        <dbReference type="ARBA" id="ARBA00023211"/>
    </source>
</evidence>
<sequence length="394" mass="44949">MVTVIYPQKQAGPGMAMHDISKKAAKIAEDYKDVTIGIFGSHSGKEVGMSAKAWGFRTVIVVQKGREKLYTKYNRWLYDEVIVLDRFKDMLNEEVQERLRELNTVFIPNRSFAVYVGYDGIENEFEVPIYGNRFLLRAEERNYEKGQYYLLKKAGVRIPKEFSSPEEIDRLVVVKVQQAKNPLERAFFYAVSPEDYYRQAEELLKAGVINEEGLKNARIEEYVLGARFNANFHSYALKDAFGDFDFVGFSDRRQVNLQGFLNLPAKDQLKINVPVKNEEIGHFGITMRESKQQMVYETAENFIRACEAEYPPGIIGLFGLQGAVAYSPEDETKLEFVVFDVSMRVPGDPAIGPTSPEMRNLSLKHGVKIEDPLDLSMMEIKKAIEDGRLSEIVT</sequence>
<dbReference type="Gene3D" id="3.30.470.20">
    <property type="entry name" value="ATP-grasp fold, B domain"/>
    <property type="match status" value="1"/>
</dbReference>
<dbReference type="STRING" id="693661.Arcve_1105"/>
<keyword evidence="13" id="KW-1185">Reference proteome</keyword>
<comment type="cofactor">
    <cofactor evidence="2">
        <name>Mg(2+)</name>
        <dbReference type="ChEBI" id="CHEBI:18420"/>
    </cofactor>
</comment>
<dbReference type="PANTHER" id="PTHR38147:SF1">
    <property type="entry name" value="5-FORMAMINOIMIDAZOLE-4-CARBOXAMIDE-1-(BETA)-D-RIBOFURANOSYL 5'-MONOPHOSPHATE SYNTHETASE"/>
    <property type="match status" value="1"/>
</dbReference>
<dbReference type="GeneID" id="10394220"/>
<evidence type="ECO:0000259" key="11">
    <source>
        <dbReference type="Pfam" id="PF06973"/>
    </source>
</evidence>
<dbReference type="Gene3D" id="3.30.1490.20">
    <property type="entry name" value="ATP-grasp fold, A domain"/>
    <property type="match status" value="1"/>
</dbReference>
<dbReference type="RefSeq" id="WP_013683779.1">
    <property type="nucleotide sequence ID" value="NC_015320.1"/>
</dbReference>
<keyword evidence="5" id="KW-0547">Nucleotide-binding</keyword>
<evidence type="ECO:0000256" key="7">
    <source>
        <dbReference type="ARBA" id="ARBA00022840"/>
    </source>
</evidence>
<keyword evidence="4" id="KW-0479">Metal-binding</keyword>
<dbReference type="InterPro" id="IPR009720">
    <property type="entry name" value="IMP_biosynth_PurP_C"/>
</dbReference>
<feature type="domain" description="IMP biosynthesis enzyme PurP N-terminal" evidence="10">
    <location>
        <begin position="36"/>
        <end position="162"/>
    </location>
</feature>
<keyword evidence="9" id="KW-0464">Manganese</keyword>
<dbReference type="Gene3D" id="3.40.50.20">
    <property type="match status" value="1"/>
</dbReference>
<dbReference type="InterPro" id="IPR013815">
    <property type="entry name" value="ATP_grasp_subdomain_1"/>
</dbReference>
<evidence type="ECO:0000256" key="3">
    <source>
        <dbReference type="ARBA" id="ARBA00022598"/>
    </source>
</evidence>
<comment type="cofactor">
    <cofactor evidence="1">
        <name>Mn(2+)</name>
        <dbReference type="ChEBI" id="CHEBI:29035"/>
    </cofactor>
</comment>
<dbReference type="PIRSF" id="PIRSF004602">
    <property type="entry name" value="ATPgrasp_PurP"/>
    <property type="match status" value="1"/>
</dbReference>